<dbReference type="AlphaFoldDB" id="A0AA97P207"/>
<dbReference type="Proteomes" id="UP000011086">
    <property type="component" value="Unassembled WGS sequence"/>
</dbReference>
<organism evidence="2">
    <name type="scientific">Pyricularia oryzae (strain Y34)</name>
    <name type="common">Rice blast fungus</name>
    <name type="synonym">Magnaporthe oryzae</name>
    <dbReference type="NCBI Taxonomy" id="1143189"/>
    <lineage>
        <taxon>Eukaryota</taxon>
        <taxon>Fungi</taxon>
        <taxon>Dikarya</taxon>
        <taxon>Ascomycota</taxon>
        <taxon>Pezizomycotina</taxon>
        <taxon>Sordariomycetes</taxon>
        <taxon>Sordariomycetidae</taxon>
        <taxon>Magnaporthales</taxon>
        <taxon>Pyriculariaceae</taxon>
        <taxon>Pyricularia</taxon>
    </lineage>
</organism>
<feature type="region of interest" description="Disordered" evidence="1">
    <location>
        <begin position="186"/>
        <end position="211"/>
    </location>
</feature>
<evidence type="ECO:0000313" key="2">
    <source>
        <dbReference type="EMBL" id="ELQ40287.1"/>
    </source>
</evidence>
<name>A0AA97P207_PYRO3</name>
<accession>A0AA97P207</accession>
<protein>
    <submittedName>
        <fullName evidence="2">Uncharacterized protein</fullName>
    </submittedName>
</protein>
<sequence length="211" mass="22582">MVVSCSKRTCYWQGLGVKPDKGGRSLSESAYLDLSTYANGPRHGRAWTEFTVNAIVSNGYSLDYYATTYCGMQILLGSTATKSNSGKGGRKRGDGFFSLAGPRVENRQSIQWADRLSHRAASYYGPIPGYWKSRNTGSNGTPRLAAVVPDVRTPPTRHVYKGSARLDTTTIGSGLVLAPAGKYEVGTSVPPGPGRASTNRTSKAVPLLTGR</sequence>
<evidence type="ECO:0000256" key="1">
    <source>
        <dbReference type="SAM" id="MobiDB-lite"/>
    </source>
</evidence>
<gene>
    <name evidence="2" type="ORF">OOU_Y34scaffold00451g13</name>
</gene>
<dbReference type="EMBL" id="JH793893">
    <property type="protein sequence ID" value="ELQ40287.1"/>
    <property type="molecule type" value="Genomic_DNA"/>
</dbReference>
<reference evidence="2" key="1">
    <citation type="journal article" date="2012" name="PLoS Genet.">
        <title>Comparative analysis of the genomes of two field isolates of the rice blast fungus Magnaporthe oryzae.</title>
        <authorList>
            <person name="Xue M."/>
            <person name="Yang J."/>
            <person name="Li Z."/>
            <person name="Hu S."/>
            <person name="Yao N."/>
            <person name="Dean R.A."/>
            <person name="Zhao W."/>
            <person name="Shen M."/>
            <person name="Zhang H."/>
            <person name="Li C."/>
            <person name="Liu L."/>
            <person name="Cao L."/>
            <person name="Xu X."/>
            <person name="Xing Y."/>
            <person name="Hsiang T."/>
            <person name="Zhang Z."/>
            <person name="Xu J.R."/>
            <person name="Peng Y.L."/>
        </authorList>
    </citation>
    <scope>NUCLEOTIDE SEQUENCE</scope>
    <source>
        <strain evidence="2">Y34</strain>
    </source>
</reference>
<proteinExistence type="predicted"/>